<keyword evidence="8" id="KW-1185">Reference proteome</keyword>
<keyword evidence="3 5" id="KW-0067">ATP-binding</keyword>
<dbReference type="InterPro" id="IPR001977">
    <property type="entry name" value="Depp_CoAkinase"/>
</dbReference>
<evidence type="ECO:0000313" key="7">
    <source>
        <dbReference type="EMBL" id="SMP02435.1"/>
    </source>
</evidence>
<comment type="similarity">
    <text evidence="1 5">Belongs to the CoaE family.</text>
</comment>
<evidence type="ECO:0000256" key="2">
    <source>
        <dbReference type="ARBA" id="ARBA00022741"/>
    </source>
</evidence>
<comment type="subcellular location">
    <subcellularLocation>
        <location evidence="5">Cytoplasm</location>
    </subcellularLocation>
</comment>
<feature type="binding site" evidence="5">
    <location>
        <begin position="10"/>
        <end position="15"/>
    </location>
    <ligand>
        <name>ATP</name>
        <dbReference type="ChEBI" id="CHEBI:30616"/>
    </ligand>
</feature>
<dbReference type="NCBIfam" id="TIGR00152">
    <property type="entry name" value="dephospho-CoA kinase"/>
    <property type="match status" value="1"/>
</dbReference>
<dbReference type="PROSITE" id="PS51219">
    <property type="entry name" value="DPCK"/>
    <property type="match status" value="1"/>
</dbReference>
<proteinExistence type="inferred from homology"/>
<evidence type="ECO:0000256" key="4">
    <source>
        <dbReference type="ARBA" id="ARBA00022993"/>
    </source>
</evidence>
<dbReference type="RefSeq" id="WP_283399562.1">
    <property type="nucleotide sequence ID" value="NZ_FXUB01000001.1"/>
</dbReference>
<dbReference type="InterPro" id="IPR027417">
    <property type="entry name" value="P-loop_NTPase"/>
</dbReference>
<reference evidence="7 8" key="1">
    <citation type="submission" date="2017-05" db="EMBL/GenBank/DDBJ databases">
        <authorList>
            <person name="Varghese N."/>
            <person name="Submissions S."/>
        </authorList>
    </citation>
    <scope>NUCLEOTIDE SEQUENCE [LARGE SCALE GENOMIC DNA]</scope>
    <source>
        <strain evidence="7 8">DSM 15522</strain>
    </source>
</reference>
<evidence type="ECO:0000313" key="8">
    <source>
        <dbReference type="Proteomes" id="UP001157911"/>
    </source>
</evidence>
<dbReference type="Gene3D" id="3.40.50.300">
    <property type="entry name" value="P-loop containing nucleotide triphosphate hydrolases"/>
    <property type="match status" value="1"/>
</dbReference>
<dbReference type="EMBL" id="FXUB01000001">
    <property type="protein sequence ID" value="SMP02435.1"/>
    <property type="molecule type" value="Genomic_DNA"/>
</dbReference>
<gene>
    <name evidence="5" type="primary">coaE</name>
    <name evidence="7" type="ORF">SAMN06265339_0048</name>
</gene>
<keyword evidence="5" id="KW-0808">Transferase</keyword>
<evidence type="ECO:0000256" key="6">
    <source>
        <dbReference type="NCBIfam" id="TIGR00152"/>
    </source>
</evidence>
<dbReference type="Pfam" id="PF01121">
    <property type="entry name" value="CoaE"/>
    <property type="match status" value="1"/>
</dbReference>
<dbReference type="EC" id="2.7.1.24" evidence="5 6"/>
<evidence type="ECO:0000256" key="5">
    <source>
        <dbReference type="HAMAP-Rule" id="MF_00376"/>
    </source>
</evidence>
<dbReference type="HAMAP" id="MF_00376">
    <property type="entry name" value="Dephospho_CoA_kinase"/>
    <property type="match status" value="1"/>
</dbReference>
<evidence type="ECO:0000256" key="1">
    <source>
        <dbReference type="ARBA" id="ARBA00009018"/>
    </source>
</evidence>
<organism evidence="7 8">
    <name type="scientific">Desulfurobacterium pacificum</name>
    <dbReference type="NCBI Taxonomy" id="240166"/>
    <lineage>
        <taxon>Bacteria</taxon>
        <taxon>Pseudomonadati</taxon>
        <taxon>Aquificota</taxon>
        <taxon>Aquificia</taxon>
        <taxon>Desulfurobacteriales</taxon>
        <taxon>Desulfurobacteriaceae</taxon>
        <taxon>Desulfurobacterium</taxon>
    </lineage>
</organism>
<sequence>MLIGVTGNIGSGKSTFCKFLRLKGFKVINGDELAKSFLKKGHEVYDKVVKTFGEEILNGEGEIDKKKLGNLVFNNKEKLEELTAIIHPFVLETIEKLKKKKETIFFEAAVIVEYGWQEIFDAIVTVYAYRGQRLLRAAKKFGLKNAILRDRMQLPYAVKFKYTDYLICNTKNLLHLKEQSERLIEQVTE</sequence>
<comment type="pathway">
    <text evidence="5">Cofactor biosynthesis; coenzyme A biosynthesis; CoA from (R)-pantothenate: step 5/5.</text>
</comment>
<dbReference type="CDD" id="cd02022">
    <property type="entry name" value="DPCK"/>
    <property type="match status" value="1"/>
</dbReference>
<keyword evidence="5 7" id="KW-0418">Kinase</keyword>
<accession>A0ABY1N7G0</accession>
<dbReference type="GO" id="GO:0016301">
    <property type="term" value="F:kinase activity"/>
    <property type="evidence" value="ECO:0007669"/>
    <property type="project" value="UniProtKB-KW"/>
</dbReference>
<comment type="caution">
    <text evidence="7">The sequence shown here is derived from an EMBL/GenBank/DDBJ whole genome shotgun (WGS) entry which is preliminary data.</text>
</comment>
<comment type="catalytic activity">
    <reaction evidence="5">
        <text>3'-dephospho-CoA + ATP = ADP + CoA + H(+)</text>
        <dbReference type="Rhea" id="RHEA:18245"/>
        <dbReference type="ChEBI" id="CHEBI:15378"/>
        <dbReference type="ChEBI" id="CHEBI:30616"/>
        <dbReference type="ChEBI" id="CHEBI:57287"/>
        <dbReference type="ChEBI" id="CHEBI:57328"/>
        <dbReference type="ChEBI" id="CHEBI:456216"/>
        <dbReference type="EC" id="2.7.1.24"/>
    </reaction>
</comment>
<evidence type="ECO:0000256" key="3">
    <source>
        <dbReference type="ARBA" id="ARBA00022840"/>
    </source>
</evidence>
<dbReference type="Proteomes" id="UP001157911">
    <property type="component" value="Unassembled WGS sequence"/>
</dbReference>
<protein>
    <recommendedName>
        <fullName evidence="5 6">Dephospho-CoA kinase</fullName>
        <ecNumber evidence="5 6">2.7.1.24</ecNumber>
    </recommendedName>
    <alternativeName>
        <fullName evidence="5">Dephosphocoenzyme A kinase</fullName>
    </alternativeName>
</protein>
<comment type="function">
    <text evidence="5">Catalyzes the phosphorylation of the 3'-hydroxyl group of dephosphocoenzyme A to form coenzyme A.</text>
</comment>
<keyword evidence="5" id="KW-0963">Cytoplasm</keyword>
<keyword evidence="2 5" id="KW-0547">Nucleotide-binding</keyword>
<name>A0ABY1N7G0_9BACT</name>
<dbReference type="PANTHER" id="PTHR10695">
    <property type="entry name" value="DEPHOSPHO-COA KINASE-RELATED"/>
    <property type="match status" value="1"/>
</dbReference>
<dbReference type="PANTHER" id="PTHR10695:SF46">
    <property type="entry name" value="BIFUNCTIONAL COENZYME A SYNTHASE-RELATED"/>
    <property type="match status" value="1"/>
</dbReference>
<keyword evidence="4 5" id="KW-0173">Coenzyme A biosynthesis</keyword>
<dbReference type="SUPFAM" id="SSF52540">
    <property type="entry name" value="P-loop containing nucleoside triphosphate hydrolases"/>
    <property type="match status" value="1"/>
</dbReference>